<dbReference type="PANTHER" id="PTHR23028">
    <property type="entry name" value="ACETYLTRANSFERASE"/>
    <property type="match status" value="1"/>
</dbReference>
<dbReference type="GO" id="GO:0016747">
    <property type="term" value="F:acyltransferase activity, transferring groups other than amino-acyl groups"/>
    <property type="evidence" value="ECO:0007669"/>
    <property type="project" value="InterPro"/>
</dbReference>
<feature type="transmembrane region" description="Helical" evidence="2">
    <location>
        <begin position="222"/>
        <end position="242"/>
    </location>
</feature>
<evidence type="ECO:0000313" key="4">
    <source>
        <dbReference type="EMBL" id="AGF73585.1"/>
    </source>
</evidence>
<dbReference type="STRING" id="1121362.A605_12945"/>
<dbReference type="GO" id="GO:0009103">
    <property type="term" value="P:lipopolysaccharide biosynthetic process"/>
    <property type="evidence" value="ECO:0007669"/>
    <property type="project" value="TreeGrafter"/>
</dbReference>
<dbReference type="AlphaFoldDB" id="M1P1C0"/>
<evidence type="ECO:0000256" key="1">
    <source>
        <dbReference type="SAM" id="MobiDB-lite"/>
    </source>
</evidence>
<feature type="transmembrane region" description="Helical" evidence="2">
    <location>
        <begin position="156"/>
        <end position="175"/>
    </location>
</feature>
<keyword evidence="5" id="KW-1185">Reference proteome</keyword>
<gene>
    <name evidence="4" type="ORF">A605_12945</name>
</gene>
<feature type="transmembrane region" description="Helical" evidence="2">
    <location>
        <begin position="28"/>
        <end position="48"/>
    </location>
</feature>
<evidence type="ECO:0000259" key="3">
    <source>
        <dbReference type="Pfam" id="PF01757"/>
    </source>
</evidence>
<keyword evidence="2" id="KW-0812">Transmembrane</keyword>
<dbReference type="Proteomes" id="UP000011723">
    <property type="component" value="Chromosome"/>
</dbReference>
<dbReference type="GO" id="GO:0016020">
    <property type="term" value="C:membrane"/>
    <property type="evidence" value="ECO:0007669"/>
    <property type="project" value="TreeGrafter"/>
</dbReference>
<keyword evidence="2" id="KW-0472">Membrane</keyword>
<feature type="region of interest" description="Disordered" evidence="1">
    <location>
        <begin position="256"/>
        <end position="289"/>
    </location>
</feature>
<sequence>MSGTQIAANLTLTQIYVADGLAPGLTHLWSLSVEVAFYLVLPVLALTVGRLSRRARVGVFLAAAVVSLGWAWLPFVESTPAPGVANRQIWPPAYVCWFAVGLLAAEAEGRVPAWCERVFRVRPLWWVLALVVAWVAGQEWFGPLGLVHPSPGEFTARVLAGTAFAALLVVPYALAPGPGLLTSGVMQALGRWSYSIFLWHLAVLAVVFPLAGQGLFQGGFWLVLALTAVGTVPVAAASYVLVEDPARWAVRRLRGPREAARRAGNPGGAGSRQASAAAQTSETNPASPA</sequence>
<dbReference type="eggNOG" id="COG1835">
    <property type="taxonomic scope" value="Bacteria"/>
</dbReference>
<proteinExistence type="predicted"/>
<dbReference type="InterPro" id="IPR050879">
    <property type="entry name" value="Acyltransferase_3"/>
</dbReference>
<accession>M1P1C0</accession>
<dbReference type="PANTHER" id="PTHR23028:SF53">
    <property type="entry name" value="ACYL_TRANSF_3 DOMAIN-CONTAINING PROTEIN"/>
    <property type="match status" value="1"/>
</dbReference>
<feature type="transmembrane region" description="Helical" evidence="2">
    <location>
        <begin position="55"/>
        <end position="73"/>
    </location>
</feature>
<feature type="transmembrane region" description="Helical" evidence="2">
    <location>
        <begin position="196"/>
        <end position="216"/>
    </location>
</feature>
<dbReference type="EMBL" id="CP003697">
    <property type="protein sequence ID" value="AGF73585.1"/>
    <property type="molecule type" value="Genomic_DNA"/>
</dbReference>
<keyword evidence="2" id="KW-1133">Transmembrane helix</keyword>
<protein>
    <recommendedName>
        <fullName evidence="3">Acyltransferase 3 domain-containing protein</fullName>
    </recommendedName>
</protein>
<feature type="transmembrane region" description="Helical" evidence="2">
    <location>
        <begin position="119"/>
        <end position="136"/>
    </location>
</feature>
<reference evidence="4 5" key="1">
    <citation type="journal article" date="2012" name="Stand. Genomic Sci.">
        <title>Genome sequence of the halotolerant bacterium Corynebacterium halotolerans type strain YIM 70093(T) (= DSM 44683(T)).</title>
        <authorList>
            <person name="Ruckert C."/>
            <person name="Albersmeier A."/>
            <person name="Al-Dilaimi A."/>
            <person name="Niehaus K."/>
            <person name="Szczepanowski R."/>
            <person name="Kalinowski J."/>
        </authorList>
    </citation>
    <scope>NUCLEOTIDE SEQUENCE [LARGE SCALE GENOMIC DNA]</scope>
    <source>
        <strain evidence="4">YIM 70093</strain>
    </source>
</reference>
<feature type="domain" description="Acyltransferase 3" evidence="3">
    <location>
        <begin position="19"/>
        <end position="238"/>
    </location>
</feature>
<dbReference type="KEGG" id="chn:A605_12945"/>
<dbReference type="HOGENOM" id="CLU_962126_0_0_11"/>
<dbReference type="InterPro" id="IPR002656">
    <property type="entry name" value="Acyl_transf_3_dom"/>
</dbReference>
<feature type="compositionally biased region" description="Polar residues" evidence="1">
    <location>
        <begin position="280"/>
        <end position="289"/>
    </location>
</feature>
<dbReference type="Pfam" id="PF01757">
    <property type="entry name" value="Acyl_transf_3"/>
    <property type="match status" value="1"/>
</dbReference>
<organism evidence="4 5">
    <name type="scientific">Corynebacterium halotolerans YIM 70093 = DSM 44683</name>
    <dbReference type="NCBI Taxonomy" id="1121362"/>
    <lineage>
        <taxon>Bacteria</taxon>
        <taxon>Bacillati</taxon>
        <taxon>Actinomycetota</taxon>
        <taxon>Actinomycetes</taxon>
        <taxon>Mycobacteriales</taxon>
        <taxon>Corynebacteriaceae</taxon>
        <taxon>Corynebacterium</taxon>
    </lineage>
</organism>
<name>M1P1C0_9CORY</name>
<feature type="transmembrane region" description="Helical" evidence="2">
    <location>
        <begin position="89"/>
        <end position="107"/>
    </location>
</feature>
<evidence type="ECO:0000256" key="2">
    <source>
        <dbReference type="SAM" id="Phobius"/>
    </source>
</evidence>
<evidence type="ECO:0000313" key="5">
    <source>
        <dbReference type="Proteomes" id="UP000011723"/>
    </source>
</evidence>